<organism evidence="2 3">
    <name type="scientific">Corynebacterium appendicis CIP 107643</name>
    <dbReference type="NCBI Taxonomy" id="1161099"/>
    <lineage>
        <taxon>Bacteria</taxon>
        <taxon>Bacillati</taxon>
        <taxon>Actinomycetota</taxon>
        <taxon>Actinomycetes</taxon>
        <taxon>Mycobacteriales</taxon>
        <taxon>Corynebacteriaceae</taxon>
        <taxon>Corynebacterium</taxon>
    </lineage>
</organism>
<gene>
    <name evidence="2" type="ORF">SAMN05444817_1098</name>
</gene>
<evidence type="ECO:0000313" key="2">
    <source>
        <dbReference type="EMBL" id="SIS49651.1"/>
    </source>
</evidence>
<evidence type="ECO:0000313" key="3">
    <source>
        <dbReference type="Proteomes" id="UP000186292"/>
    </source>
</evidence>
<keyword evidence="3" id="KW-1185">Reference proteome</keyword>
<dbReference type="STRING" id="1161099.SAMN05444817_1098"/>
<evidence type="ECO:0000256" key="1">
    <source>
        <dbReference type="SAM" id="MobiDB-lite"/>
    </source>
</evidence>
<dbReference type="EMBL" id="FTOF01000009">
    <property type="protein sequence ID" value="SIS49651.1"/>
    <property type="molecule type" value="Genomic_DNA"/>
</dbReference>
<dbReference type="AlphaFoldDB" id="A0A1N7JK61"/>
<feature type="region of interest" description="Disordered" evidence="1">
    <location>
        <begin position="12"/>
        <end position="87"/>
    </location>
</feature>
<reference evidence="3" key="1">
    <citation type="submission" date="2017-01" db="EMBL/GenBank/DDBJ databases">
        <authorList>
            <person name="Varghese N."/>
            <person name="Submissions S."/>
        </authorList>
    </citation>
    <scope>NUCLEOTIDE SEQUENCE [LARGE SCALE GENOMIC DNA]</scope>
    <source>
        <strain evidence="3">DSM 44531</strain>
    </source>
</reference>
<dbReference type="Proteomes" id="UP000186292">
    <property type="component" value="Unassembled WGS sequence"/>
</dbReference>
<name>A0A1N7JK61_9CORY</name>
<accession>A0A1N7JK61</accession>
<protein>
    <submittedName>
        <fullName evidence="2">Uncharacterized protein</fullName>
    </submittedName>
</protein>
<sequence length="87" mass="9034">MPAIPVVTWLIDKIPSSSNPDQTAPDKPGQPGEKPAPGKPDAEGDKPSQAPVEHPVNPGKPGESRQEIKSVPSGATEKGDNVSDFIS</sequence>
<proteinExistence type="predicted"/>